<reference evidence="2 3" key="1">
    <citation type="submission" date="2023-04" db="EMBL/GenBank/DDBJ databases">
        <title>A long-awaited taxogenomic arrangement of the family Halomonadaceae.</title>
        <authorList>
            <person name="De La Haba R."/>
            <person name="Chuvochina M."/>
            <person name="Wittouck S."/>
            <person name="Arahal D.R."/>
            <person name="Sanchez-Porro C."/>
            <person name="Hugenholtz P."/>
            <person name="Ventosa A."/>
        </authorList>
    </citation>
    <scope>NUCLEOTIDE SEQUENCE [LARGE SCALE GENOMIC DNA]</scope>
    <source>
        <strain evidence="2 3">DSM 18042</strain>
    </source>
</reference>
<comment type="caution">
    <text evidence="2">The sequence shown here is derived from an EMBL/GenBank/DDBJ whole genome shotgun (WGS) entry which is preliminary data.</text>
</comment>
<sequence length="374" mass="40308">MLAPTHMVAGQAAFVALSLAVGHAPSWPEACLAAGAALLPDLDKRHGVVGRLFPWLSEPLEYRFGHRTLTHSLLACIVLAMLLWPLLPHGLWLAVVAGYTSHPVADMMTPAGVGWFWPARWRCVLPGNERYRMRAMGWGELAFAAILAVATIPLLGMAQSKPGTGSVIAAAIGDIATARTRYDAEKGNNRWSLRLEGRDNLTLADVNGNYPIIGPWKAAGFLIDTEGGPQTVCRSGDCNWYAESAVAVKGERQETLTRHIDAEHTSPAALMNALKPLEASGEVYLIGSLTARGIAAQAPSVAVSGDDVSLSYAEPRVIESWGARPLRDLLITVQVRHSPGDTVPKLALSEETAGVIPAELRPWLHEDDKFSRDR</sequence>
<dbReference type="Pfam" id="PF04307">
    <property type="entry name" value="YdjM"/>
    <property type="match status" value="1"/>
</dbReference>
<proteinExistence type="predicted"/>
<keyword evidence="3" id="KW-1185">Reference proteome</keyword>
<dbReference type="Proteomes" id="UP001269267">
    <property type="component" value="Unassembled WGS sequence"/>
</dbReference>
<feature type="transmembrane region" description="Helical" evidence="1">
    <location>
        <begin position="72"/>
        <end position="99"/>
    </location>
</feature>
<evidence type="ECO:0000256" key="1">
    <source>
        <dbReference type="SAM" id="Phobius"/>
    </source>
</evidence>
<dbReference type="PANTHER" id="PTHR35531">
    <property type="entry name" value="INNER MEMBRANE PROTEIN YBCI-RELATED"/>
    <property type="match status" value="1"/>
</dbReference>
<protein>
    <submittedName>
        <fullName evidence="2">Metal-dependent hydrolase</fullName>
    </submittedName>
</protein>
<keyword evidence="1" id="KW-0472">Membrane</keyword>
<gene>
    <name evidence="2" type="ORF">QC815_09355</name>
</gene>
<evidence type="ECO:0000313" key="2">
    <source>
        <dbReference type="EMBL" id="MDR5875127.1"/>
    </source>
</evidence>
<feature type="transmembrane region" description="Helical" evidence="1">
    <location>
        <begin position="138"/>
        <end position="158"/>
    </location>
</feature>
<dbReference type="InterPro" id="IPR007404">
    <property type="entry name" value="YdjM-like"/>
</dbReference>
<accession>A0ABU1GCV9</accession>
<dbReference type="RefSeq" id="WP_309768188.1">
    <property type="nucleotide sequence ID" value="NZ_JARWAI010000006.1"/>
</dbReference>
<dbReference type="GO" id="GO:0016787">
    <property type="term" value="F:hydrolase activity"/>
    <property type="evidence" value="ECO:0007669"/>
    <property type="project" value="UniProtKB-KW"/>
</dbReference>
<name>A0ABU1GCV9_9GAMM</name>
<dbReference type="EMBL" id="JARWAI010000006">
    <property type="protein sequence ID" value="MDR5875127.1"/>
    <property type="molecule type" value="Genomic_DNA"/>
</dbReference>
<keyword evidence="1" id="KW-0812">Transmembrane</keyword>
<organism evidence="2 3">
    <name type="scientific">Vreelandella gomseomensis</name>
    <dbReference type="NCBI Taxonomy" id="370766"/>
    <lineage>
        <taxon>Bacteria</taxon>
        <taxon>Pseudomonadati</taxon>
        <taxon>Pseudomonadota</taxon>
        <taxon>Gammaproteobacteria</taxon>
        <taxon>Oceanospirillales</taxon>
        <taxon>Halomonadaceae</taxon>
        <taxon>Vreelandella</taxon>
    </lineage>
</organism>
<keyword evidence="1" id="KW-1133">Transmembrane helix</keyword>
<dbReference type="PANTHER" id="PTHR35531:SF1">
    <property type="entry name" value="INNER MEMBRANE PROTEIN YBCI-RELATED"/>
    <property type="match status" value="1"/>
</dbReference>
<keyword evidence="2" id="KW-0378">Hydrolase</keyword>
<evidence type="ECO:0000313" key="3">
    <source>
        <dbReference type="Proteomes" id="UP001269267"/>
    </source>
</evidence>